<dbReference type="RefSeq" id="WP_013336089.1">
    <property type="nucleotide sequence ID" value="NC_014537.1"/>
</dbReference>
<dbReference type="AlphaFoldDB" id="E1QPR8"/>
<reference evidence="1 2" key="1">
    <citation type="journal article" date="2010" name="Stand. Genomic Sci.">
        <title>Complete genome sequence of Vulcanisaeta distributa type strain (IC-017).</title>
        <authorList>
            <person name="Mavromatis K."/>
            <person name="Sikorski J."/>
            <person name="Pabst E."/>
            <person name="Teshima H."/>
            <person name="Lapidus A."/>
            <person name="Lucas S."/>
            <person name="Nolan M."/>
            <person name="Glavina Del Rio T."/>
            <person name="Cheng J.F."/>
            <person name="Bruce D."/>
            <person name="Goodwin L."/>
            <person name="Pitluck S."/>
            <person name="Liolios K."/>
            <person name="Ivanova N."/>
            <person name="Mikhailova N."/>
            <person name="Pati A."/>
            <person name="Chen A."/>
            <person name="Palaniappan K."/>
            <person name="Land M."/>
            <person name="Hauser L."/>
            <person name="Chang Y.J."/>
            <person name="Jeffries C.D."/>
            <person name="Rohde M."/>
            <person name="Spring S."/>
            <person name="Goker M."/>
            <person name="Wirth R."/>
            <person name="Woyke T."/>
            <person name="Bristow J."/>
            <person name="Eisen J.A."/>
            <person name="Markowitz V."/>
            <person name="Hugenholtz P."/>
            <person name="Klenk H.P."/>
            <person name="Kyrpides N.C."/>
        </authorList>
    </citation>
    <scope>NUCLEOTIDE SEQUENCE [LARGE SCALE GENOMIC DNA]</scope>
    <source>
        <strain evidence="2">DSM 14429 / JCM 11212 / NBRC 100878 / IC-017</strain>
    </source>
</reference>
<dbReference type="PIRSF" id="PIRSF014422">
    <property type="entry name" value="UCP014422"/>
    <property type="match status" value="1"/>
</dbReference>
<accession>E1QPR8</accession>
<dbReference type="InterPro" id="IPR016618">
    <property type="entry name" value="UCP014422"/>
</dbReference>
<dbReference type="EMBL" id="CP002100">
    <property type="protein sequence ID" value="ADN50364.1"/>
    <property type="molecule type" value="Genomic_DNA"/>
</dbReference>
<dbReference type="KEGG" id="vdi:Vdis_0974"/>
<dbReference type="Proteomes" id="UP000006681">
    <property type="component" value="Chromosome"/>
</dbReference>
<dbReference type="STRING" id="572478.Vdis_0974"/>
<sequence>MSSAYLRVPPRIKVLEALGALADGRVEVINDKEALVKSSDGTRTYKVYVDVSRREVDSTDNGTVHRGYVGYPIISFLMVKKLLPINERLMQSLKGIPWRRLNEEYKSYAKVMEVIIKDRGLNEDEVNKYIDQVLSMLRRMSLKRAQKYNEVVEE</sequence>
<evidence type="ECO:0000313" key="2">
    <source>
        <dbReference type="Proteomes" id="UP000006681"/>
    </source>
</evidence>
<gene>
    <name evidence="1" type="ordered locus">Vdis_0974</name>
</gene>
<proteinExistence type="predicted"/>
<reference evidence="2" key="2">
    <citation type="journal article" date="2010" name="Stand. Genomic Sci.">
        <title>Complete genome sequence of Vulcanisaeta distributa type strain (IC-017T).</title>
        <authorList>
            <person name="Mavromatis K."/>
            <person name="Sikorski J."/>
            <person name="Pabst E."/>
            <person name="Teshima H."/>
            <person name="Lapidus A."/>
            <person name="Lucas S."/>
            <person name="Nolan M."/>
            <person name="Glavina Del Rio T."/>
            <person name="Cheng J."/>
            <person name="Bruce D."/>
            <person name="Goodwin L."/>
            <person name="Pitluck S."/>
            <person name="Liolios K."/>
            <person name="Ivanova N."/>
            <person name="Mikhailova N."/>
            <person name="Pati A."/>
            <person name="Chen A."/>
            <person name="Palaniappan K."/>
            <person name="Land M."/>
            <person name="Hauser L."/>
            <person name="Chang Y."/>
            <person name="Jeffries C."/>
            <person name="Rohde M."/>
            <person name="Spring S."/>
            <person name="Goker M."/>
            <person name="Wirth R."/>
            <person name="Woyke T."/>
            <person name="Bristow J."/>
            <person name="Eisen J."/>
            <person name="Markowitz V."/>
            <person name="Hugenholtz P."/>
            <person name="Klenk H."/>
            <person name="Kyrpides N."/>
        </authorList>
    </citation>
    <scope>NUCLEOTIDE SEQUENCE [LARGE SCALE GENOMIC DNA]</scope>
    <source>
        <strain evidence="2">DSM 14429 / JCM 11212 / NBRC 100878 / IC-017</strain>
    </source>
</reference>
<name>E1QPR8_VULDI</name>
<evidence type="ECO:0000313" key="1">
    <source>
        <dbReference type="EMBL" id="ADN50364.1"/>
    </source>
</evidence>
<protein>
    <submittedName>
        <fullName evidence="1">Uncharacterized protein</fullName>
    </submittedName>
</protein>
<dbReference type="OrthoDB" id="45301at2157"/>
<organism evidence="1 2">
    <name type="scientific">Vulcanisaeta distributa (strain DSM 14429 / JCM 11212 / NBRC 100878 / IC-017)</name>
    <dbReference type="NCBI Taxonomy" id="572478"/>
    <lineage>
        <taxon>Archaea</taxon>
        <taxon>Thermoproteota</taxon>
        <taxon>Thermoprotei</taxon>
        <taxon>Thermoproteales</taxon>
        <taxon>Thermoproteaceae</taxon>
        <taxon>Vulcanisaeta</taxon>
    </lineage>
</organism>
<dbReference type="GeneID" id="9751903"/>
<dbReference type="HOGENOM" id="CLU_142655_0_0_2"/>
<dbReference type="eggNOG" id="arCOG04234">
    <property type="taxonomic scope" value="Archaea"/>
</dbReference>
<keyword evidence="2" id="KW-1185">Reference proteome</keyword>